<dbReference type="InterPro" id="IPR001611">
    <property type="entry name" value="Leu-rich_rpt"/>
</dbReference>
<dbReference type="PROSITE" id="PS51257">
    <property type="entry name" value="PROKAR_LIPOPROTEIN"/>
    <property type="match status" value="1"/>
</dbReference>
<dbReference type="InterPro" id="IPR013210">
    <property type="entry name" value="LRR_N_plant-typ"/>
</dbReference>
<accession>A0AAV0F7I6</accession>
<dbReference type="PANTHER" id="PTHR48063:SF101">
    <property type="entry name" value="LRR RECEPTOR-LIKE SERINE_THREONINE-PROTEIN KINASE FLS2"/>
    <property type="match status" value="1"/>
</dbReference>
<dbReference type="SUPFAM" id="SSF52058">
    <property type="entry name" value="L domain-like"/>
    <property type="match status" value="2"/>
</dbReference>
<evidence type="ECO:0000256" key="13">
    <source>
        <dbReference type="SAM" id="Phobius"/>
    </source>
</evidence>
<proteinExistence type="inferred from homology"/>
<dbReference type="FunFam" id="3.80.10.10:FF:000041">
    <property type="entry name" value="LRR receptor-like serine/threonine-protein kinase ERECTA"/>
    <property type="match status" value="1"/>
</dbReference>
<keyword evidence="3" id="KW-1003">Cell membrane</keyword>
<dbReference type="PANTHER" id="PTHR48063">
    <property type="entry name" value="LRR RECEPTOR-LIKE KINASE"/>
    <property type="match status" value="1"/>
</dbReference>
<evidence type="ECO:0000259" key="14">
    <source>
        <dbReference type="Pfam" id="PF08263"/>
    </source>
</evidence>
<dbReference type="InterPro" id="IPR003591">
    <property type="entry name" value="Leu-rich_rpt_typical-subtyp"/>
</dbReference>
<dbReference type="PROSITE" id="PS51450">
    <property type="entry name" value="LRR"/>
    <property type="match status" value="1"/>
</dbReference>
<dbReference type="FunFam" id="3.80.10.10:FF:000111">
    <property type="entry name" value="LRR receptor-like serine/threonine-protein kinase ERECTA"/>
    <property type="match status" value="1"/>
</dbReference>
<keyword evidence="6" id="KW-0732">Signal</keyword>
<dbReference type="InterPro" id="IPR046956">
    <property type="entry name" value="RLP23-like"/>
</dbReference>
<evidence type="ECO:0000256" key="9">
    <source>
        <dbReference type="ARBA" id="ARBA00023136"/>
    </source>
</evidence>
<comment type="caution">
    <text evidence="15">The sequence shown here is derived from an EMBL/GenBank/DDBJ whole genome shotgun (WGS) entry which is preliminary data.</text>
</comment>
<dbReference type="Pfam" id="PF13855">
    <property type="entry name" value="LRR_8"/>
    <property type="match status" value="3"/>
</dbReference>
<keyword evidence="7" id="KW-0677">Repeat</keyword>
<evidence type="ECO:0000256" key="12">
    <source>
        <dbReference type="SAM" id="MobiDB-lite"/>
    </source>
</evidence>
<evidence type="ECO:0000256" key="1">
    <source>
        <dbReference type="ARBA" id="ARBA00004251"/>
    </source>
</evidence>
<evidence type="ECO:0000256" key="11">
    <source>
        <dbReference type="ARBA" id="ARBA00023180"/>
    </source>
</evidence>
<dbReference type="Proteomes" id="UP001152523">
    <property type="component" value="Unassembled WGS sequence"/>
</dbReference>
<evidence type="ECO:0000256" key="10">
    <source>
        <dbReference type="ARBA" id="ARBA00023170"/>
    </source>
</evidence>
<dbReference type="InterPro" id="IPR032675">
    <property type="entry name" value="LRR_dom_sf"/>
</dbReference>
<evidence type="ECO:0000256" key="2">
    <source>
        <dbReference type="ARBA" id="ARBA00009592"/>
    </source>
</evidence>
<evidence type="ECO:0000256" key="5">
    <source>
        <dbReference type="ARBA" id="ARBA00022692"/>
    </source>
</evidence>
<evidence type="ECO:0000313" key="16">
    <source>
        <dbReference type="Proteomes" id="UP001152523"/>
    </source>
</evidence>
<reference evidence="15" key="1">
    <citation type="submission" date="2022-07" db="EMBL/GenBank/DDBJ databases">
        <authorList>
            <person name="Macas J."/>
            <person name="Novak P."/>
            <person name="Neumann P."/>
        </authorList>
    </citation>
    <scope>NUCLEOTIDE SEQUENCE</scope>
</reference>
<feature type="domain" description="Leucine-rich repeat-containing N-terminal plant-type" evidence="14">
    <location>
        <begin position="40"/>
        <end position="77"/>
    </location>
</feature>
<dbReference type="EMBL" id="CAMAPF010000966">
    <property type="protein sequence ID" value="CAH9131426.1"/>
    <property type="molecule type" value="Genomic_DNA"/>
</dbReference>
<keyword evidence="11" id="KW-0325">Glycoprotein</keyword>
<feature type="transmembrane region" description="Helical" evidence="13">
    <location>
        <begin position="854"/>
        <end position="875"/>
    </location>
</feature>
<gene>
    <name evidence="15" type="ORF">CEPIT_LOCUS31392</name>
</gene>
<feature type="compositionally biased region" description="Basic and acidic residues" evidence="12">
    <location>
        <begin position="821"/>
        <end position="844"/>
    </location>
</feature>
<dbReference type="GO" id="GO:0006952">
    <property type="term" value="P:defense response"/>
    <property type="evidence" value="ECO:0007669"/>
    <property type="project" value="UniProtKB-ARBA"/>
</dbReference>
<dbReference type="GO" id="GO:0051707">
    <property type="term" value="P:response to other organism"/>
    <property type="evidence" value="ECO:0007669"/>
    <property type="project" value="UniProtKB-ARBA"/>
</dbReference>
<dbReference type="FunFam" id="3.80.10.10:FF:001347">
    <property type="entry name" value="LRR receptor-like serine/threonine-protein kinase GSO2"/>
    <property type="match status" value="1"/>
</dbReference>
<dbReference type="SMART" id="SM00369">
    <property type="entry name" value="LRR_TYP"/>
    <property type="match status" value="10"/>
</dbReference>
<evidence type="ECO:0000256" key="3">
    <source>
        <dbReference type="ARBA" id="ARBA00022475"/>
    </source>
</evidence>
<evidence type="ECO:0000256" key="8">
    <source>
        <dbReference type="ARBA" id="ARBA00022989"/>
    </source>
</evidence>
<protein>
    <recommendedName>
        <fullName evidence="14">Leucine-rich repeat-containing N-terminal plant-type domain-containing protein</fullName>
    </recommendedName>
</protein>
<dbReference type="FunFam" id="3.80.10.10:FF:000095">
    <property type="entry name" value="LRR receptor-like serine/threonine-protein kinase GSO1"/>
    <property type="match status" value="1"/>
</dbReference>
<evidence type="ECO:0000256" key="4">
    <source>
        <dbReference type="ARBA" id="ARBA00022614"/>
    </source>
</evidence>
<keyword evidence="4" id="KW-0433">Leucine-rich repeat</keyword>
<evidence type="ECO:0000313" key="15">
    <source>
        <dbReference type="EMBL" id="CAH9131426.1"/>
    </source>
</evidence>
<name>A0AAV0F7I6_9ASTE</name>
<dbReference type="Gene3D" id="3.80.10.10">
    <property type="entry name" value="Ribonuclease Inhibitor"/>
    <property type="match status" value="4"/>
</dbReference>
<comment type="similarity">
    <text evidence="2">Belongs to the RLP family.</text>
</comment>
<feature type="region of interest" description="Disordered" evidence="12">
    <location>
        <begin position="815"/>
        <end position="844"/>
    </location>
</feature>
<keyword evidence="10" id="KW-0675">Receptor</keyword>
<organism evidence="15 16">
    <name type="scientific">Cuscuta epithymum</name>
    <dbReference type="NCBI Taxonomy" id="186058"/>
    <lineage>
        <taxon>Eukaryota</taxon>
        <taxon>Viridiplantae</taxon>
        <taxon>Streptophyta</taxon>
        <taxon>Embryophyta</taxon>
        <taxon>Tracheophyta</taxon>
        <taxon>Spermatophyta</taxon>
        <taxon>Magnoliopsida</taxon>
        <taxon>eudicotyledons</taxon>
        <taxon>Gunneridae</taxon>
        <taxon>Pentapetalae</taxon>
        <taxon>asterids</taxon>
        <taxon>lamiids</taxon>
        <taxon>Solanales</taxon>
        <taxon>Convolvulaceae</taxon>
        <taxon>Cuscuteae</taxon>
        <taxon>Cuscuta</taxon>
        <taxon>Cuscuta subgen. Cuscuta</taxon>
    </lineage>
</organism>
<comment type="subcellular location">
    <subcellularLocation>
        <location evidence="1">Cell membrane</location>
        <topology evidence="1">Single-pass type I membrane protein</topology>
    </subcellularLocation>
</comment>
<keyword evidence="5 13" id="KW-0812">Transmembrane</keyword>
<dbReference type="GO" id="GO:0005886">
    <property type="term" value="C:plasma membrane"/>
    <property type="evidence" value="ECO:0007669"/>
    <property type="project" value="UniProtKB-SubCell"/>
</dbReference>
<dbReference type="AlphaFoldDB" id="A0AAV0F7I6"/>
<sequence>MAENYWKRVSMGRLILWSILIASCLLVILISSVTSSKCIDGEKQVLLEFKLNVPDDLRSWGNPNEDCCRDWDGVRCDERTGHVIQIDLQGKYLSAKVRYSSIPFIDELPYLKYLNLIDNPGLLAPQNISSLIGNRNNRSSAIVSLQHLKLGNNAIVGSIPEDFGNTMPSLRHLDLSWNRLQGSIPEDFGHRMLALTHLDLSSNSLGGYIPKKFGNNMLALTHLDLSKNSLQGSIPETLGKMVKMTSLDLHMNWLEGHIPEALGNMSALEALNLGRNRLIGEIPKSIWNICTLRNLTMDSNRLSGSLTISTLCLNHPLQQLYLHRNQITGLFPDLTIFPSLAILSLAYNLLDGVISEHHFVTLSKLRHLGLSFNNFTFNVTPAWLPPFRLETIALRSCKLGPKFPNWLRTQFNYRRLDISNSGISDSIPSWFWNTTKFMSVNASHNEITGTFGNGGQASINGNELDMSFNKLEGAIPIFFFNVKALYLSQNKFTDLNSLCDVKAAAGLKVLDISFNQLSGTLPDCWLSLHSLEVLNLANNDNLSGSLPTSIGLLASLKALHLDHNNFTGTLPPSMKNCSNLVALHMGHNNLFGPIPDWVGENPKQLAILVLRSNHFNASVPTSLCRLQSLQLLDLSLNHISGTLPKCLSNLTKMAVHEQNPSASISYSIAGKSHGIDEAFSPDDEIIDVVWKGKVTEFRSTLKLVKSIDLSSNMLNGEVPTEISLLVGLVSLNLSRNNLMGQIPLRIGNLANLDSLDLSNNHLSGSIPQSLGLIHGISVLNVSNNNLSGKIPKGTQLQSFNASAYVGNPELCGDPLPNSCPGEEKTHRSPPRFSEKEEDGASNRDETNTIFGGEFYASMVIGYAVGFLGVVGTILFSRSCRFAYFKVLQDVANWAYVVAAIHKAKFVRRIGG</sequence>
<dbReference type="Pfam" id="PF08263">
    <property type="entry name" value="LRRNT_2"/>
    <property type="match status" value="1"/>
</dbReference>
<dbReference type="Pfam" id="PF00560">
    <property type="entry name" value="LRR_1"/>
    <property type="match status" value="7"/>
</dbReference>
<keyword evidence="8 13" id="KW-1133">Transmembrane helix</keyword>
<evidence type="ECO:0000256" key="6">
    <source>
        <dbReference type="ARBA" id="ARBA00022729"/>
    </source>
</evidence>
<evidence type="ECO:0000256" key="7">
    <source>
        <dbReference type="ARBA" id="ARBA00022737"/>
    </source>
</evidence>
<dbReference type="PRINTS" id="PR00019">
    <property type="entry name" value="LEURICHRPT"/>
</dbReference>
<keyword evidence="9 13" id="KW-0472">Membrane</keyword>
<keyword evidence="16" id="KW-1185">Reference proteome</keyword>